<reference evidence="1" key="1">
    <citation type="submission" date="2022-08" db="EMBL/GenBank/DDBJ databases">
        <title>Genome Sequence of Lecanicillium fungicola.</title>
        <authorList>
            <person name="Buettner E."/>
        </authorList>
    </citation>
    <scope>NUCLEOTIDE SEQUENCE</scope>
    <source>
        <strain evidence="1">Babe33</strain>
    </source>
</reference>
<accession>A0ACC1MYG3</accession>
<proteinExistence type="predicted"/>
<comment type="caution">
    <text evidence="1">The sequence shown here is derived from an EMBL/GenBank/DDBJ whole genome shotgun (WGS) entry which is preliminary data.</text>
</comment>
<sequence length="569" mass="63572">MGSATTKYLHVPTAPVSLLLTPSFPACLFEDPETKARQPRNYIKTLEARVALLQQSSQSPPVGAASSSTPASEDHEEAAGRQATTTSAESEPDLALHARHLDVRSTQAEPHYLGFSSTFSFSNIVNASLRQNIPARSKPLPGLLPRPSSSPSLCFLPEEELAHRLSTAYFENIQPQYPFLHEPTFRLWERKLYVPQESGDLTLESIPSFFVHMVYATGALLLPECQSLAEQLYASAQLYSDVLSLDSLESIQALLCYAMYSLRSPIGPSLCVFQESLWSGFSVGLPLDVDDESLINGTLRTPRSDNDPPTIMSNAIHVFRLRRIWARMHYSLFSEEARADSGSPAYLSRMSDFRAELEQWLAAVPEVKPRTGRALSIFATSTWYKLNYQYTIIYLYRTQLAEERNSAENVFPDCFRAAKYICTEYRRLYVGTAVRHTWGTLRCIFFAGLVYMHCVWTAPGACGDADLQEVNRTCTDALMVMVVIAQAWEEAAPYRDLFEILVNRTMAMVTDRTTRALVPQSSSSAPADGKEPESSMQWMADDSNTGMTDAMEEILAGFMDDFISYDANT</sequence>
<dbReference type="EMBL" id="JANJQO010001348">
    <property type="protein sequence ID" value="KAJ2971406.1"/>
    <property type="molecule type" value="Genomic_DNA"/>
</dbReference>
<dbReference type="Proteomes" id="UP001143910">
    <property type="component" value="Unassembled WGS sequence"/>
</dbReference>
<organism evidence="1 2">
    <name type="scientific">Zarea fungicola</name>
    <dbReference type="NCBI Taxonomy" id="93591"/>
    <lineage>
        <taxon>Eukaryota</taxon>
        <taxon>Fungi</taxon>
        <taxon>Dikarya</taxon>
        <taxon>Ascomycota</taxon>
        <taxon>Pezizomycotina</taxon>
        <taxon>Sordariomycetes</taxon>
        <taxon>Hypocreomycetidae</taxon>
        <taxon>Hypocreales</taxon>
        <taxon>Cordycipitaceae</taxon>
        <taxon>Zarea</taxon>
    </lineage>
</organism>
<gene>
    <name evidence="1" type="ORF">NQ176_g7704</name>
</gene>
<evidence type="ECO:0000313" key="2">
    <source>
        <dbReference type="Proteomes" id="UP001143910"/>
    </source>
</evidence>
<evidence type="ECO:0000313" key="1">
    <source>
        <dbReference type="EMBL" id="KAJ2971406.1"/>
    </source>
</evidence>
<keyword evidence="2" id="KW-1185">Reference proteome</keyword>
<name>A0ACC1MYG3_9HYPO</name>
<protein>
    <submittedName>
        <fullName evidence="1">Uncharacterized protein</fullName>
    </submittedName>
</protein>